<dbReference type="KEGG" id="rfr:Rfer_4382"/>
<dbReference type="HOGENOM" id="CLU_2556021_0_0_4"/>
<evidence type="ECO:0000313" key="2">
    <source>
        <dbReference type="Proteomes" id="UP000008332"/>
    </source>
</evidence>
<dbReference type="Proteomes" id="UP000008332">
    <property type="component" value="Plasmid unnamed1"/>
</dbReference>
<organism evidence="1 2">
    <name type="scientific">Albidiferax ferrireducens (strain ATCC BAA-621 / DSM 15236 / T118)</name>
    <name type="common">Rhodoferax ferrireducens</name>
    <dbReference type="NCBI Taxonomy" id="338969"/>
    <lineage>
        <taxon>Bacteria</taxon>
        <taxon>Pseudomonadati</taxon>
        <taxon>Pseudomonadota</taxon>
        <taxon>Betaproteobacteria</taxon>
        <taxon>Burkholderiales</taxon>
        <taxon>Comamonadaceae</taxon>
        <taxon>Rhodoferax</taxon>
    </lineage>
</organism>
<accession>Q21Q77</accession>
<protein>
    <submittedName>
        <fullName evidence="1">Uncharacterized protein</fullName>
    </submittedName>
</protein>
<evidence type="ECO:0000313" key="1">
    <source>
        <dbReference type="EMBL" id="ABD72068.1"/>
    </source>
</evidence>
<sequence length="82" mass="8744">MSRCITDVVPALADLPWDTATAIEVEPPVAAEIRADCAFYIDPKAVDATAGERAAYRALLHQIDAATCCEVTPEGARPCRKA</sequence>
<name>Q21Q77_ALBFT</name>
<dbReference type="EMBL" id="CP000268">
    <property type="protein sequence ID" value="ABD72068.1"/>
    <property type="molecule type" value="Genomic_DNA"/>
</dbReference>
<reference evidence="2" key="1">
    <citation type="submission" date="2006-02" db="EMBL/GenBank/DDBJ databases">
        <title>Complete sequence of plasmid 1 of Rhodoferax ferrireducens DSM 15236.</title>
        <authorList>
            <person name="Copeland A."/>
            <person name="Lucas S."/>
            <person name="Lapidus A."/>
            <person name="Barry K."/>
            <person name="Detter J.C."/>
            <person name="Glavina del Rio T."/>
            <person name="Hammon N."/>
            <person name="Israni S."/>
            <person name="Pitluck S."/>
            <person name="Brettin T."/>
            <person name="Bruce D."/>
            <person name="Han C."/>
            <person name="Tapia R."/>
            <person name="Gilna P."/>
            <person name="Kiss H."/>
            <person name="Schmutz J."/>
            <person name="Larimer F."/>
            <person name="Land M."/>
            <person name="Kyrpides N."/>
            <person name="Ivanova N."/>
            <person name="Richardson P."/>
        </authorList>
    </citation>
    <scope>NUCLEOTIDE SEQUENCE [LARGE SCALE GENOMIC DNA]</scope>
    <source>
        <strain evidence="2">ATCC BAA-621 / DSM 15236 / T118</strain>
        <plasmid evidence="2">Plasmid pDSM15236</plasmid>
    </source>
</reference>
<dbReference type="AlphaFoldDB" id="Q21Q77"/>
<geneLocation type="plasmid" evidence="2">
    <name>pDSM15236</name>
</geneLocation>
<keyword evidence="2" id="KW-1185">Reference proteome</keyword>
<proteinExistence type="predicted"/>
<gene>
    <name evidence="1" type="ordered locus">Rfer_4382</name>
</gene>
<keyword evidence="1" id="KW-0614">Plasmid</keyword>